<reference evidence="1 2" key="1">
    <citation type="submission" date="2020-12" db="EMBL/GenBank/DDBJ databases">
        <authorList>
            <person name="Amarh E.D."/>
            <person name="Dedrick R.M."/>
            <person name="Garlena R.A."/>
            <person name="Russell D.A."/>
            <person name="Jacobs-Sera D."/>
            <person name="Hatfull G.F."/>
        </authorList>
    </citation>
    <scope>NUCLEOTIDE SEQUENCE [LARGE SCALE GENOMIC DNA]</scope>
</reference>
<name>A0A7T1X3S2_9CAUD</name>
<dbReference type="EMBL" id="MW353181">
    <property type="protein sequence ID" value="QPP19693.1"/>
    <property type="molecule type" value="Genomic_DNA"/>
</dbReference>
<dbReference type="Proteomes" id="UP000594984">
    <property type="component" value="Segment"/>
</dbReference>
<evidence type="ECO:0000313" key="2">
    <source>
        <dbReference type="Proteomes" id="UP000594984"/>
    </source>
</evidence>
<protein>
    <submittedName>
        <fullName evidence="1">Uncharacterized protein</fullName>
    </submittedName>
</protein>
<keyword evidence="2" id="KW-1185">Reference proteome</keyword>
<evidence type="ECO:0000313" key="1">
    <source>
        <dbReference type="EMBL" id="QPP19693.1"/>
    </source>
</evidence>
<sequence length="58" mass="6559">MSYRRRRFPRCRVCGEPVTCGQGDRHLSCSPLCKVDGCWEPIPSTGHKCNVKKANEHA</sequence>
<proteinExistence type="predicted"/>
<dbReference type="RefSeq" id="YP_010050682.1">
    <property type="nucleotide sequence ID" value="NC_054432.1"/>
</dbReference>
<gene>
    <name evidence="1" type="primary">59</name>
    <name evidence="1" type="ORF">PHIT46-1_59</name>
</gene>
<dbReference type="GeneID" id="63911416"/>
<organism evidence="1 2">
    <name type="scientific">Mycobacterium phage phiT46-1</name>
    <dbReference type="NCBI Taxonomy" id="2775045"/>
    <lineage>
        <taxon>Viruses</taxon>
        <taxon>Duplodnaviria</taxon>
        <taxon>Heunggongvirae</taxon>
        <taxon>Uroviricota</taxon>
        <taxon>Caudoviricetes</taxon>
        <taxon>Mycoabscvirus</taxon>
        <taxon>Mycoabscvirus phiT46-1</taxon>
    </lineage>
</organism>
<dbReference type="KEGG" id="vg:63911416"/>
<accession>A0A7T1X3S2</accession>